<organism evidence="2 3">
    <name type="scientific">Salinisphaera shabanensis E1L3A</name>
    <dbReference type="NCBI Taxonomy" id="1033802"/>
    <lineage>
        <taxon>Bacteria</taxon>
        <taxon>Pseudomonadati</taxon>
        <taxon>Pseudomonadota</taxon>
        <taxon>Gammaproteobacteria</taxon>
        <taxon>Salinisphaerales</taxon>
        <taxon>Salinisphaeraceae</taxon>
        <taxon>Salinisphaera</taxon>
    </lineage>
</organism>
<dbReference type="InterPro" id="IPR010323">
    <property type="entry name" value="DUF924"/>
</dbReference>
<keyword evidence="3" id="KW-1185">Reference proteome</keyword>
<evidence type="ECO:0000256" key="1">
    <source>
        <dbReference type="SAM" id="MobiDB-lite"/>
    </source>
</evidence>
<dbReference type="EMBL" id="AFNV02000009">
    <property type="protein sequence ID" value="ERJ19401.1"/>
    <property type="molecule type" value="Genomic_DNA"/>
</dbReference>
<comment type="caution">
    <text evidence="2">The sequence shown here is derived from an EMBL/GenBank/DDBJ whole genome shotgun (WGS) entry which is preliminary data.</text>
</comment>
<dbReference type="SUPFAM" id="SSF48452">
    <property type="entry name" value="TPR-like"/>
    <property type="match status" value="1"/>
</dbReference>
<dbReference type="Gene3D" id="1.25.40.10">
    <property type="entry name" value="Tetratricopeptide repeat domain"/>
    <property type="match status" value="1"/>
</dbReference>
<dbReference type="Pfam" id="PF06041">
    <property type="entry name" value="DUF924"/>
    <property type="match status" value="1"/>
</dbReference>
<dbReference type="Gene3D" id="1.20.58.320">
    <property type="entry name" value="TPR-like"/>
    <property type="match status" value="1"/>
</dbReference>
<name>F7Q3I0_9GAMM</name>
<reference evidence="2 3" key="2">
    <citation type="journal article" date="2013" name="PLoS ONE">
        <title>INDIGO - INtegrated Data Warehouse of MIcrobial GenOmes with Examples from the Red Sea Extremophiles.</title>
        <authorList>
            <person name="Alam I."/>
            <person name="Antunes A."/>
            <person name="Kamau A.A."/>
            <person name="Ba Alawi W."/>
            <person name="Kalkatawi M."/>
            <person name="Stingl U."/>
            <person name="Bajic V.B."/>
        </authorList>
    </citation>
    <scope>NUCLEOTIDE SEQUENCE [LARGE SCALE GENOMIC DNA]</scope>
    <source>
        <strain evidence="2 3">E1L3A</strain>
    </source>
</reference>
<dbReference type="AlphaFoldDB" id="F7Q3I0"/>
<reference evidence="2 3" key="1">
    <citation type="journal article" date="2011" name="J. Bacteriol.">
        <title>Genome sequence of Salinisphaera shabanensis, a gammaproteobacterium from the harsh, variable environment of the brine-seawater interface of the Shaban Deep in the Red Sea.</title>
        <authorList>
            <person name="Antunes A."/>
            <person name="Alam I."/>
            <person name="Bajic V.B."/>
            <person name="Stingl U."/>
        </authorList>
    </citation>
    <scope>NUCLEOTIDE SEQUENCE [LARGE SCALE GENOMIC DNA]</scope>
    <source>
        <strain evidence="2 3">E1L3A</strain>
    </source>
</reference>
<evidence type="ECO:0008006" key="4">
    <source>
        <dbReference type="Google" id="ProtNLM"/>
    </source>
</evidence>
<dbReference type="STRING" id="1033802.SSPSH_001464"/>
<feature type="region of interest" description="Disordered" evidence="1">
    <location>
        <begin position="1"/>
        <end position="20"/>
    </location>
</feature>
<dbReference type="Proteomes" id="UP000006242">
    <property type="component" value="Unassembled WGS sequence"/>
</dbReference>
<dbReference type="RefSeq" id="WP_006912060.1">
    <property type="nucleotide sequence ID" value="NZ_AFNV02000009.1"/>
</dbReference>
<evidence type="ECO:0000313" key="3">
    <source>
        <dbReference type="Proteomes" id="UP000006242"/>
    </source>
</evidence>
<gene>
    <name evidence="2" type="ORF">SSPSH_001464</name>
</gene>
<evidence type="ECO:0000313" key="2">
    <source>
        <dbReference type="EMBL" id="ERJ19401.1"/>
    </source>
</evidence>
<sequence>MAVAERGYNTPREQRNETASPEQVVQFWFDELAPRDWFRKSAALDQSIRQQFGTTLTVAANGGLAHWRTRPPGRLAEILVLDQFSRNIHRDSARAFENDAAALALAREAIAAGDDKRLTAQQRAFLYMPFMHSESLADHAIADSLYQTLGLAGHLKAERQHYAIIERFGRYPHRNALLGRESTPAEKAFLSEPGSSF</sequence>
<dbReference type="eggNOG" id="COG3803">
    <property type="taxonomic scope" value="Bacteria"/>
</dbReference>
<dbReference type="InterPro" id="IPR011990">
    <property type="entry name" value="TPR-like_helical_dom_sf"/>
</dbReference>
<accession>F7Q3I0</accession>
<proteinExistence type="predicted"/>
<protein>
    <recommendedName>
        <fullName evidence="4">Transmembrane protein</fullName>
    </recommendedName>
</protein>